<comment type="caution">
    <text evidence="1">The sequence shown here is derived from an EMBL/GenBank/DDBJ whole genome shotgun (WGS) entry which is preliminary data.</text>
</comment>
<evidence type="ECO:0000313" key="2">
    <source>
        <dbReference type="Proteomes" id="UP001560267"/>
    </source>
</evidence>
<evidence type="ECO:0000313" key="1">
    <source>
        <dbReference type="EMBL" id="MEX6431031.1"/>
    </source>
</evidence>
<sequence length="186" mass="20945">TKDIVNDVFLYRAGAQQKVRKAIHARAKGHEAELTRLYELLQQGEWTQDNFVHRQMRKHFKHGHSKVNNQFVVRSDKYHTEIVDGKLVVVINVAAKYGQPIRLTTTTDGKNVDLSGKNIRIVVKDGVTEIHYAFKKLVNRPHGTEIIAVDKGYTEAFMDSDGDEHGAGLGKIMTEYSDKASKTGKA</sequence>
<name>A0ABV3Y633_9ACTN</name>
<accession>A0ABV3Y633</accession>
<gene>
    <name evidence="1" type="ORF">AB6A68_14545</name>
</gene>
<dbReference type="EMBL" id="JBFSHR010000198">
    <property type="protein sequence ID" value="MEX6431031.1"/>
    <property type="molecule type" value="Genomic_DNA"/>
</dbReference>
<keyword evidence="2" id="KW-1185">Reference proteome</keyword>
<feature type="non-terminal residue" evidence="1">
    <location>
        <position position="1"/>
    </location>
</feature>
<protein>
    <submittedName>
        <fullName evidence="1">Transposase</fullName>
    </submittedName>
</protein>
<proteinExistence type="predicted"/>
<feature type="non-terminal residue" evidence="1">
    <location>
        <position position="186"/>
    </location>
</feature>
<dbReference type="Proteomes" id="UP001560267">
    <property type="component" value="Unassembled WGS sequence"/>
</dbReference>
<organism evidence="1 2">
    <name type="scientific">Ferrimicrobium acidiphilum</name>
    <dbReference type="NCBI Taxonomy" id="121039"/>
    <lineage>
        <taxon>Bacteria</taxon>
        <taxon>Bacillati</taxon>
        <taxon>Actinomycetota</taxon>
        <taxon>Acidimicrobiia</taxon>
        <taxon>Acidimicrobiales</taxon>
        <taxon>Acidimicrobiaceae</taxon>
        <taxon>Ferrimicrobium</taxon>
    </lineage>
</organism>
<reference evidence="1 2" key="1">
    <citation type="submission" date="2024-07" db="EMBL/GenBank/DDBJ databases">
        <title>Draft Genome Sequence of Ferrimicrobium acidiphilum Strain YE2023, Isolated from a Pulp of Bioleach Reactor.</title>
        <authorList>
            <person name="Elkina Y.A."/>
            <person name="Bulaeva A.G."/>
            <person name="Beletsky A.V."/>
            <person name="Mardanov A.V."/>
        </authorList>
    </citation>
    <scope>NUCLEOTIDE SEQUENCE [LARGE SCALE GENOMIC DNA]</scope>
    <source>
        <strain evidence="1 2">YE2023</strain>
    </source>
</reference>